<feature type="compositionally biased region" description="Polar residues" evidence="1">
    <location>
        <begin position="78"/>
        <end position="94"/>
    </location>
</feature>
<name>A0ABZ2M0I4_9BACT</name>
<keyword evidence="3" id="KW-1185">Reference proteome</keyword>
<sequence>MGQLAPRAPNPEVLAIARARIQGLLTSTDAFRKLPPEQRKELAHNMVKIATYIAAGERGDSTPNVAQFSSGLAGAPSRTVQQQPAPVRTDTASQDMKDSGAAATREAVSAFADAVRQVDFPKFVSDLVHGVFAAIVDSSIKQMQAYADLVKNVAKSVDEYMKDNVTENQARDYLVDQYPNHLELDLGSDRPSVVPKQGVDESTMPNFFADLGLPSPMGGMGSVDGETIENQLVPAARRRLAMDRQQMLATMVLMGVNRLIVTDGSLKASVMFDFKAKDISTRRRATHVDTNLTSTTNTRSHPGIFGWFSGYTSSDNTTEFTVQSAHDTNAMSTSSVESRNNLAGEVNLRFRSETFPLDKMAEMIQPDLRAKIQGNTPAGAAAPQAPGAPPPPPPALPPLPPIGSSPR</sequence>
<feature type="compositionally biased region" description="Pro residues" evidence="1">
    <location>
        <begin position="386"/>
        <end position="407"/>
    </location>
</feature>
<dbReference type="RefSeq" id="WP_394826327.1">
    <property type="nucleotide sequence ID" value="NZ_CP089984.1"/>
</dbReference>
<accession>A0ABZ2M0I4</accession>
<evidence type="ECO:0000313" key="2">
    <source>
        <dbReference type="EMBL" id="WXB16699.1"/>
    </source>
</evidence>
<reference evidence="2 3" key="1">
    <citation type="submission" date="2021-12" db="EMBL/GenBank/DDBJ databases">
        <title>Discovery of the Pendulisporaceae a myxobacterial family with distinct sporulation behavior and unique specialized metabolism.</title>
        <authorList>
            <person name="Garcia R."/>
            <person name="Popoff A."/>
            <person name="Bader C.D."/>
            <person name="Loehr J."/>
            <person name="Walesch S."/>
            <person name="Walt C."/>
            <person name="Boldt J."/>
            <person name="Bunk B."/>
            <person name="Haeckl F.J.F.P.J."/>
            <person name="Gunesch A.P."/>
            <person name="Birkelbach J."/>
            <person name="Nuebel U."/>
            <person name="Pietschmann T."/>
            <person name="Bach T."/>
            <person name="Mueller R."/>
        </authorList>
    </citation>
    <scope>NUCLEOTIDE SEQUENCE [LARGE SCALE GENOMIC DNA]</scope>
    <source>
        <strain evidence="2 3">MSr11954</strain>
    </source>
</reference>
<proteinExistence type="predicted"/>
<dbReference type="EMBL" id="CP089984">
    <property type="protein sequence ID" value="WXB16699.1"/>
    <property type="molecule type" value="Genomic_DNA"/>
</dbReference>
<organism evidence="2 3">
    <name type="scientific">Pendulispora albinea</name>
    <dbReference type="NCBI Taxonomy" id="2741071"/>
    <lineage>
        <taxon>Bacteria</taxon>
        <taxon>Pseudomonadati</taxon>
        <taxon>Myxococcota</taxon>
        <taxon>Myxococcia</taxon>
        <taxon>Myxococcales</taxon>
        <taxon>Sorangiineae</taxon>
        <taxon>Pendulisporaceae</taxon>
        <taxon>Pendulispora</taxon>
    </lineage>
</organism>
<protein>
    <submittedName>
        <fullName evidence="2">Uncharacterized protein</fullName>
    </submittedName>
</protein>
<evidence type="ECO:0000313" key="3">
    <source>
        <dbReference type="Proteomes" id="UP001370348"/>
    </source>
</evidence>
<feature type="region of interest" description="Disordered" evidence="1">
    <location>
        <begin position="369"/>
        <end position="407"/>
    </location>
</feature>
<feature type="region of interest" description="Disordered" evidence="1">
    <location>
        <begin position="70"/>
        <end position="94"/>
    </location>
</feature>
<gene>
    <name evidence="2" type="ORF">LZC94_05330</name>
</gene>
<dbReference type="Proteomes" id="UP001370348">
    <property type="component" value="Chromosome"/>
</dbReference>
<evidence type="ECO:0000256" key="1">
    <source>
        <dbReference type="SAM" id="MobiDB-lite"/>
    </source>
</evidence>